<dbReference type="Gramene" id="Os03t0669450-00">
    <property type="protein sequence ID" value="Os03t0669450-00"/>
    <property type="gene ID" value="Os03g0669450"/>
</dbReference>
<accession>A0A0P0W182</accession>
<evidence type="ECO:0000313" key="2">
    <source>
        <dbReference type="EMBL" id="BAS85672.1"/>
    </source>
</evidence>
<reference evidence="2 3" key="2">
    <citation type="journal article" date="2013" name="Plant Cell Physiol.">
        <title>Rice Annotation Project Database (RAP-DB): an integrative and interactive database for rice genomics.</title>
        <authorList>
            <person name="Sakai H."/>
            <person name="Lee S.S."/>
            <person name="Tanaka T."/>
            <person name="Numa H."/>
            <person name="Kim J."/>
            <person name="Kawahara Y."/>
            <person name="Wakimoto H."/>
            <person name="Yang C.C."/>
            <person name="Iwamoto M."/>
            <person name="Abe T."/>
            <person name="Yamada Y."/>
            <person name="Muto A."/>
            <person name="Inokuchi H."/>
            <person name="Ikemura T."/>
            <person name="Matsumoto T."/>
            <person name="Sasaki T."/>
            <person name="Itoh T."/>
        </authorList>
    </citation>
    <scope>NUCLEOTIDE SEQUENCE [LARGE SCALE GENOMIC DNA]</scope>
    <source>
        <strain evidence="3">cv. Nipponbare</strain>
    </source>
</reference>
<evidence type="ECO:0000256" key="1">
    <source>
        <dbReference type="SAM" id="MobiDB-lite"/>
    </source>
</evidence>
<reference evidence="2 3" key="3">
    <citation type="journal article" date="2013" name="Rice">
        <title>Improvement of the Oryza sativa Nipponbare reference genome using next generation sequence and optical map data.</title>
        <authorList>
            <person name="Kawahara Y."/>
            <person name="de la Bastide M."/>
            <person name="Hamilton J.P."/>
            <person name="Kanamori H."/>
            <person name="McCombie W.R."/>
            <person name="Ouyang S."/>
            <person name="Schwartz D.C."/>
            <person name="Tanaka T."/>
            <person name="Wu J."/>
            <person name="Zhou S."/>
            <person name="Childs K.L."/>
            <person name="Davidson R.M."/>
            <person name="Lin H."/>
            <person name="Quesada-Ocampo L."/>
            <person name="Vaillancourt B."/>
            <person name="Sakai H."/>
            <person name="Lee S.S."/>
            <person name="Kim J."/>
            <person name="Numa H."/>
            <person name="Itoh T."/>
            <person name="Buell C.R."/>
            <person name="Matsumoto T."/>
        </authorList>
    </citation>
    <scope>NUCLEOTIDE SEQUENCE [LARGE SCALE GENOMIC DNA]</scope>
    <source>
        <strain evidence="3">cv. Nipponbare</strain>
    </source>
</reference>
<feature type="region of interest" description="Disordered" evidence="1">
    <location>
        <begin position="149"/>
        <end position="168"/>
    </location>
</feature>
<feature type="non-terminal residue" evidence="2">
    <location>
        <position position="178"/>
    </location>
</feature>
<reference evidence="3" key="1">
    <citation type="journal article" date="2005" name="Nature">
        <title>The map-based sequence of the rice genome.</title>
        <authorList>
            <consortium name="International rice genome sequencing project (IRGSP)"/>
            <person name="Matsumoto T."/>
            <person name="Wu J."/>
            <person name="Kanamori H."/>
            <person name="Katayose Y."/>
            <person name="Fujisawa M."/>
            <person name="Namiki N."/>
            <person name="Mizuno H."/>
            <person name="Yamamoto K."/>
            <person name="Antonio B.A."/>
            <person name="Baba T."/>
            <person name="Sakata K."/>
            <person name="Nagamura Y."/>
            <person name="Aoki H."/>
            <person name="Arikawa K."/>
            <person name="Arita K."/>
            <person name="Bito T."/>
            <person name="Chiden Y."/>
            <person name="Fujitsuka N."/>
            <person name="Fukunaka R."/>
            <person name="Hamada M."/>
            <person name="Harada C."/>
            <person name="Hayashi A."/>
            <person name="Hijishita S."/>
            <person name="Honda M."/>
            <person name="Hosokawa S."/>
            <person name="Ichikawa Y."/>
            <person name="Idonuma A."/>
            <person name="Iijima M."/>
            <person name="Ikeda M."/>
            <person name="Ikeno M."/>
            <person name="Ito K."/>
            <person name="Ito S."/>
            <person name="Ito T."/>
            <person name="Ito Y."/>
            <person name="Ito Y."/>
            <person name="Iwabuchi A."/>
            <person name="Kamiya K."/>
            <person name="Karasawa W."/>
            <person name="Kurita K."/>
            <person name="Katagiri S."/>
            <person name="Kikuta A."/>
            <person name="Kobayashi H."/>
            <person name="Kobayashi N."/>
            <person name="Machita K."/>
            <person name="Maehara T."/>
            <person name="Masukawa M."/>
            <person name="Mizubayashi T."/>
            <person name="Mukai Y."/>
            <person name="Nagasaki H."/>
            <person name="Nagata Y."/>
            <person name="Naito S."/>
            <person name="Nakashima M."/>
            <person name="Nakama Y."/>
            <person name="Nakamichi Y."/>
            <person name="Nakamura M."/>
            <person name="Meguro A."/>
            <person name="Negishi M."/>
            <person name="Ohta I."/>
            <person name="Ohta T."/>
            <person name="Okamoto M."/>
            <person name="Ono N."/>
            <person name="Saji S."/>
            <person name="Sakaguchi M."/>
            <person name="Sakai K."/>
            <person name="Shibata M."/>
            <person name="Shimokawa T."/>
            <person name="Song J."/>
            <person name="Takazaki Y."/>
            <person name="Terasawa K."/>
            <person name="Tsugane M."/>
            <person name="Tsuji K."/>
            <person name="Ueda S."/>
            <person name="Waki K."/>
            <person name="Yamagata H."/>
            <person name="Yamamoto M."/>
            <person name="Yamamoto S."/>
            <person name="Yamane H."/>
            <person name="Yoshiki S."/>
            <person name="Yoshihara R."/>
            <person name="Yukawa K."/>
            <person name="Zhong H."/>
            <person name="Yano M."/>
            <person name="Yuan Q."/>
            <person name="Ouyang S."/>
            <person name="Liu J."/>
            <person name="Jones K.M."/>
            <person name="Gansberger K."/>
            <person name="Moffat K."/>
            <person name="Hill J."/>
            <person name="Bera J."/>
            <person name="Fadrosh D."/>
            <person name="Jin S."/>
            <person name="Johri S."/>
            <person name="Kim M."/>
            <person name="Overton L."/>
            <person name="Reardon M."/>
            <person name="Tsitrin T."/>
            <person name="Vuong H."/>
            <person name="Weaver B."/>
            <person name="Ciecko A."/>
            <person name="Tallon L."/>
            <person name="Jackson J."/>
            <person name="Pai G."/>
            <person name="Aken S.V."/>
            <person name="Utterback T."/>
            <person name="Reidmuller S."/>
            <person name="Feldblyum T."/>
            <person name="Hsiao J."/>
            <person name="Zismann V."/>
            <person name="Iobst S."/>
            <person name="de Vazeille A.R."/>
            <person name="Buell C.R."/>
            <person name="Ying K."/>
            <person name="Li Y."/>
            <person name="Lu T."/>
            <person name="Huang Y."/>
            <person name="Zhao Q."/>
            <person name="Feng Q."/>
            <person name="Zhang L."/>
            <person name="Zhu J."/>
            <person name="Weng Q."/>
            <person name="Mu J."/>
            <person name="Lu Y."/>
            <person name="Fan D."/>
            <person name="Liu Y."/>
            <person name="Guan J."/>
            <person name="Zhang Y."/>
            <person name="Yu S."/>
            <person name="Liu X."/>
            <person name="Zhang Y."/>
            <person name="Hong G."/>
            <person name="Han B."/>
            <person name="Choisne N."/>
            <person name="Demange N."/>
            <person name="Orjeda G."/>
            <person name="Samain S."/>
            <person name="Cattolico L."/>
            <person name="Pelletier E."/>
            <person name="Couloux A."/>
            <person name="Segurens B."/>
            <person name="Wincker P."/>
            <person name="D'Hont A."/>
            <person name="Scarpelli C."/>
            <person name="Weissenbach J."/>
            <person name="Salanoubat M."/>
            <person name="Quetier F."/>
            <person name="Yu Y."/>
            <person name="Kim H.R."/>
            <person name="Rambo T."/>
            <person name="Currie J."/>
            <person name="Collura K."/>
            <person name="Luo M."/>
            <person name="Yang T."/>
            <person name="Ammiraju J.S.S."/>
            <person name="Engler F."/>
            <person name="Soderlund C."/>
            <person name="Wing R.A."/>
            <person name="Palmer L.E."/>
            <person name="de la Bastide M."/>
            <person name="Spiegel L."/>
            <person name="Nascimento L."/>
            <person name="Zutavern T."/>
            <person name="O'Shaughnessy A."/>
            <person name="Dike S."/>
            <person name="Dedhia N."/>
            <person name="Preston R."/>
            <person name="Balija V."/>
            <person name="McCombie W.R."/>
            <person name="Chow T."/>
            <person name="Chen H."/>
            <person name="Chung M."/>
            <person name="Chen C."/>
            <person name="Shaw J."/>
            <person name="Wu H."/>
            <person name="Hsiao K."/>
            <person name="Chao Y."/>
            <person name="Chu M."/>
            <person name="Cheng C."/>
            <person name="Hour A."/>
            <person name="Lee P."/>
            <person name="Lin S."/>
            <person name="Lin Y."/>
            <person name="Liou J."/>
            <person name="Liu S."/>
            <person name="Hsing Y."/>
            <person name="Raghuvanshi S."/>
            <person name="Mohanty A."/>
            <person name="Bharti A.K."/>
            <person name="Gaur A."/>
            <person name="Gupta V."/>
            <person name="Kumar D."/>
            <person name="Ravi V."/>
            <person name="Vij S."/>
            <person name="Kapur A."/>
            <person name="Khurana P."/>
            <person name="Khurana P."/>
            <person name="Khurana J.P."/>
            <person name="Tyagi A.K."/>
            <person name="Gaikwad K."/>
            <person name="Singh A."/>
            <person name="Dalal V."/>
            <person name="Srivastava S."/>
            <person name="Dixit A."/>
            <person name="Pal A.K."/>
            <person name="Ghazi I.A."/>
            <person name="Yadav M."/>
            <person name="Pandit A."/>
            <person name="Bhargava A."/>
            <person name="Sureshbabu K."/>
            <person name="Batra K."/>
            <person name="Sharma T.R."/>
            <person name="Mohapatra T."/>
            <person name="Singh N.K."/>
            <person name="Messing J."/>
            <person name="Nelson A.B."/>
            <person name="Fuks G."/>
            <person name="Kavchok S."/>
            <person name="Keizer G."/>
            <person name="Linton E."/>
            <person name="Llaca V."/>
            <person name="Song R."/>
            <person name="Tanyolac B."/>
            <person name="Young S."/>
            <person name="Ho-Il K."/>
            <person name="Hahn J.H."/>
            <person name="Sangsakoo G."/>
            <person name="Vanavichit A."/>
            <person name="de Mattos Luiz.A.T."/>
            <person name="Zimmer P.D."/>
            <person name="Malone G."/>
            <person name="Dellagostin O."/>
            <person name="de Oliveira A.C."/>
            <person name="Bevan M."/>
            <person name="Bancroft I."/>
            <person name="Minx P."/>
            <person name="Cordum H."/>
            <person name="Wilson R."/>
            <person name="Cheng Z."/>
            <person name="Jin W."/>
            <person name="Jiang J."/>
            <person name="Leong S.A."/>
            <person name="Iwama H."/>
            <person name="Gojobori T."/>
            <person name="Itoh T."/>
            <person name="Niimura Y."/>
            <person name="Fujii Y."/>
            <person name="Habara T."/>
            <person name="Sakai H."/>
            <person name="Sato Y."/>
            <person name="Wilson G."/>
            <person name="Kumar K."/>
            <person name="McCouch S."/>
            <person name="Juretic N."/>
            <person name="Hoen D."/>
            <person name="Wright S."/>
            <person name="Bruskiewich R."/>
            <person name="Bureau T."/>
            <person name="Miyao A."/>
            <person name="Hirochika H."/>
            <person name="Nishikawa T."/>
            <person name="Kadowaki K."/>
            <person name="Sugiura M."/>
            <person name="Burr B."/>
            <person name="Sasaki T."/>
        </authorList>
    </citation>
    <scope>NUCLEOTIDE SEQUENCE [LARGE SCALE GENOMIC DNA]</scope>
    <source>
        <strain evidence="3">cv. Nipponbare</strain>
    </source>
</reference>
<keyword evidence="3" id="KW-1185">Reference proteome</keyword>
<dbReference type="PaxDb" id="39947-A0A0P0W182"/>
<gene>
    <name evidence="2" type="ordered locus">Os03g0669450</name>
    <name evidence="2" type="ORF">OSNPB_030669450</name>
</gene>
<dbReference type="InParanoid" id="A0A0P0W182"/>
<dbReference type="AlphaFoldDB" id="A0A0P0W182"/>
<protein>
    <submittedName>
        <fullName evidence="2">Os03g0669450 protein</fullName>
    </submittedName>
</protein>
<proteinExistence type="predicted"/>
<sequence>ARTGVVRGERGGGAEVAVPGVAAGGLVELVHGVGGVGAHRVGLEARATGLDGAAVHAHLRARVVQVGLQVRLRRAGARHAPPAAAAPRLLLRCPAVARARRAAGRRRQAGVVRHGEVGVVQPERALRRRAGLEVLVVEREQVRVHGLARHQRRAGAGPQVGDEVGDVGPGVVRRGAGL</sequence>
<dbReference type="EMBL" id="AP014959">
    <property type="protein sequence ID" value="BAS85672.1"/>
    <property type="molecule type" value="Genomic_DNA"/>
</dbReference>
<organism evidence="2 3">
    <name type="scientific">Oryza sativa subsp. japonica</name>
    <name type="common">Rice</name>
    <dbReference type="NCBI Taxonomy" id="39947"/>
    <lineage>
        <taxon>Eukaryota</taxon>
        <taxon>Viridiplantae</taxon>
        <taxon>Streptophyta</taxon>
        <taxon>Embryophyta</taxon>
        <taxon>Tracheophyta</taxon>
        <taxon>Spermatophyta</taxon>
        <taxon>Magnoliopsida</taxon>
        <taxon>Liliopsida</taxon>
        <taxon>Poales</taxon>
        <taxon>Poaceae</taxon>
        <taxon>BOP clade</taxon>
        <taxon>Oryzoideae</taxon>
        <taxon>Oryzeae</taxon>
        <taxon>Oryzinae</taxon>
        <taxon>Oryza</taxon>
        <taxon>Oryza sativa</taxon>
    </lineage>
</organism>
<name>A0A0P0W182_ORYSJ</name>
<dbReference type="Proteomes" id="UP000059680">
    <property type="component" value="Chromosome 3"/>
</dbReference>
<evidence type="ECO:0000313" key="3">
    <source>
        <dbReference type="Proteomes" id="UP000059680"/>
    </source>
</evidence>
<feature type="non-terminal residue" evidence="2">
    <location>
        <position position="1"/>
    </location>
</feature>